<dbReference type="PIRSF" id="PIRSF007871">
    <property type="entry name" value="Cox20"/>
    <property type="match status" value="1"/>
</dbReference>
<comment type="caution">
    <text evidence="11">The sequence shown here is derived from an EMBL/GenBank/DDBJ whole genome shotgun (WGS) entry which is preliminary data.</text>
</comment>
<protein>
    <recommendedName>
        <fullName evidence="3 9">Cytochrome c oxidase assembly protein COX20, mitochondrial</fullName>
    </recommendedName>
</protein>
<dbReference type="InterPro" id="IPR022533">
    <property type="entry name" value="Cox20"/>
</dbReference>
<keyword evidence="6" id="KW-1133">Transmembrane helix</keyword>
<feature type="region of interest" description="Disordered" evidence="10">
    <location>
        <begin position="1"/>
        <end position="42"/>
    </location>
</feature>
<evidence type="ECO:0000256" key="3">
    <source>
        <dbReference type="ARBA" id="ARBA00017689"/>
    </source>
</evidence>
<evidence type="ECO:0000256" key="9">
    <source>
        <dbReference type="PIRNR" id="PIRNR007871"/>
    </source>
</evidence>
<evidence type="ECO:0000256" key="5">
    <source>
        <dbReference type="ARBA" id="ARBA00022792"/>
    </source>
</evidence>
<keyword evidence="8 9" id="KW-0472">Membrane</keyword>
<reference evidence="11" key="1">
    <citation type="journal article" date="2021" name="IMA Fungus">
        <title>Genomic characterization of three marine fungi, including Emericellopsis atlantica sp. nov. with signatures of a generalist lifestyle and marine biomass degradation.</title>
        <authorList>
            <person name="Hagestad O.C."/>
            <person name="Hou L."/>
            <person name="Andersen J.H."/>
            <person name="Hansen E.H."/>
            <person name="Altermark B."/>
            <person name="Li C."/>
            <person name="Kuhnert E."/>
            <person name="Cox R.J."/>
            <person name="Crous P.W."/>
            <person name="Spatafora J.W."/>
            <person name="Lail K."/>
            <person name="Amirebrahimi M."/>
            <person name="Lipzen A."/>
            <person name="Pangilinan J."/>
            <person name="Andreopoulos W."/>
            <person name="Hayes R.D."/>
            <person name="Ng V."/>
            <person name="Grigoriev I.V."/>
            <person name="Jackson S.A."/>
            <person name="Sutton T.D.S."/>
            <person name="Dobson A.D.W."/>
            <person name="Rama T."/>
        </authorList>
    </citation>
    <scope>NUCLEOTIDE SEQUENCE</scope>
    <source>
        <strain evidence="11">TRa3180A</strain>
    </source>
</reference>
<evidence type="ECO:0000256" key="2">
    <source>
        <dbReference type="ARBA" id="ARBA00009575"/>
    </source>
</evidence>
<keyword evidence="7 9" id="KW-0496">Mitochondrion</keyword>
<name>A0A9P7Z3B7_9HELO</name>
<comment type="similarity">
    <text evidence="2 9">Belongs to the COX20 family.</text>
</comment>
<dbReference type="Proteomes" id="UP000887226">
    <property type="component" value="Unassembled WGS sequence"/>
</dbReference>
<evidence type="ECO:0000256" key="1">
    <source>
        <dbReference type="ARBA" id="ARBA00004273"/>
    </source>
</evidence>
<evidence type="ECO:0000256" key="6">
    <source>
        <dbReference type="ARBA" id="ARBA00022989"/>
    </source>
</evidence>
<comment type="subcellular location">
    <subcellularLocation>
        <location evidence="1 9">Mitochondrion inner membrane</location>
    </subcellularLocation>
</comment>
<organism evidence="11 12">
    <name type="scientific">Calycina marina</name>
    <dbReference type="NCBI Taxonomy" id="1763456"/>
    <lineage>
        <taxon>Eukaryota</taxon>
        <taxon>Fungi</taxon>
        <taxon>Dikarya</taxon>
        <taxon>Ascomycota</taxon>
        <taxon>Pezizomycotina</taxon>
        <taxon>Leotiomycetes</taxon>
        <taxon>Helotiales</taxon>
        <taxon>Pezizellaceae</taxon>
        <taxon>Calycina</taxon>
    </lineage>
</organism>
<evidence type="ECO:0000256" key="8">
    <source>
        <dbReference type="ARBA" id="ARBA00023136"/>
    </source>
</evidence>
<keyword evidence="5 9" id="KW-0999">Mitochondrion inner membrane</keyword>
<evidence type="ECO:0000313" key="11">
    <source>
        <dbReference type="EMBL" id="KAG9244113.1"/>
    </source>
</evidence>
<dbReference type="Pfam" id="PF12597">
    <property type="entry name" value="Cox20"/>
    <property type="match status" value="1"/>
</dbReference>
<keyword evidence="4" id="KW-0812">Transmembrane</keyword>
<feature type="compositionally biased region" description="Polar residues" evidence="10">
    <location>
        <begin position="22"/>
        <end position="38"/>
    </location>
</feature>
<proteinExistence type="inferred from homology"/>
<evidence type="ECO:0000313" key="12">
    <source>
        <dbReference type="Proteomes" id="UP000887226"/>
    </source>
</evidence>
<dbReference type="PANTHER" id="PTHR31586">
    <property type="entry name" value="CYTOCHROME C OXIDASE PROTEIN 20"/>
    <property type="match status" value="1"/>
</dbReference>
<dbReference type="OrthoDB" id="14603at2759"/>
<keyword evidence="12" id="KW-1185">Reference proteome</keyword>
<evidence type="ECO:0000256" key="4">
    <source>
        <dbReference type="ARBA" id="ARBA00022692"/>
    </source>
</evidence>
<dbReference type="EMBL" id="MU253928">
    <property type="protein sequence ID" value="KAG9244113.1"/>
    <property type="molecule type" value="Genomic_DNA"/>
</dbReference>
<dbReference type="GO" id="GO:0005743">
    <property type="term" value="C:mitochondrial inner membrane"/>
    <property type="evidence" value="ECO:0007669"/>
    <property type="project" value="UniProtKB-SubCell"/>
</dbReference>
<evidence type="ECO:0000256" key="7">
    <source>
        <dbReference type="ARBA" id="ARBA00023128"/>
    </source>
</evidence>
<feature type="region of interest" description="Disordered" evidence="10">
    <location>
        <begin position="138"/>
        <end position="175"/>
    </location>
</feature>
<sequence length="175" mass="19940">MQSDTRDSSSARKVETFASLPPSANSLPEGSGQNTAGSHSEPLTLKDAVKTVRFQDFTQVHMYPCVRESFLIGIAGAFGTGSIRAIFGAQIPKATNWAVGTFILVSWGNYELCNYKRTVEKAQMKRVVEVMDLKKAKKMEKENELDKKREERRRKKEEDDMKLEEAKRWGGWKFW</sequence>
<dbReference type="GO" id="GO:0033617">
    <property type="term" value="P:mitochondrial respiratory chain complex IV assembly"/>
    <property type="evidence" value="ECO:0007669"/>
    <property type="project" value="InterPro"/>
</dbReference>
<feature type="compositionally biased region" description="Basic and acidic residues" evidence="10">
    <location>
        <begin position="1"/>
        <end position="15"/>
    </location>
</feature>
<gene>
    <name evidence="11" type="ORF">BJ878DRAFT_85659</name>
</gene>
<accession>A0A9P7Z3B7</accession>
<feature type="compositionally biased region" description="Basic and acidic residues" evidence="10">
    <location>
        <begin position="138"/>
        <end position="149"/>
    </location>
</feature>
<dbReference type="AlphaFoldDB" id="A0A9P7Z3B7"/>
<dbReference type="PANTHER" id="PTHR31586:SF1">
    <property type="entry name" value="CYTOCHROME C OXIDASE ASSEMBLY PROTEIN COX20, MITOCHONDRIAL"/>
    <property type="match status" value="1"/>
</dbReference>
<evidence type="ECO:0000256" key="10">
    <source>
        <dbReference type="SAM" id="MobiDB-lite"/>
    </source>
</evidence>
<comment type="function">
    <text evidence="9">Involved in the assembly of the cytochrome c oxidase complex.</text>
</comment>
<feature type="compositionally biased region" description="Basic and acidic residues" evidence="10">
    <location>
        <begin position="156"/>
        <end position="168"/>
    </location>
</feature>